<name>A0A1D1UKY1_RAMVA</name>
<accession>A0A1D1UKY1</accession>
<protein>
    <submittedName>
        <fullName evidence="1">Uncharacterized protein</fullName>
    </submittedName>
</protein>
<dbReference type="EMBL" id="BDGG01000001">
    <property type="protein sequence ID" value="GAU90101.1"/>
    <property type="molecule type" value="Genomic_DNA"/>
</dbReference>
<dbReference type="Proteomes" id="UP000186922">
    <property type="component" value="Unassembled WGS sequence"/>
</dbReference>
<evidence type="ECO:0000313" key="1">
    <source>
        <dbReference type="EMBL" id="GAU90101.1"/>
    </source>
</evidence>
<organism evidence="1 2">
    <name type="scientific">Ramazzottius varieornatus</name>
    <name type="common">Water bear</name>
    <name type="synonym">Tardigrade</name>
    <dbReference type="NCBI Taxonomy" id="947166"/>
    <lineage>
        <taxon>Eukaryota</taxon>
        <taxon>Metazoa</taxon>
        <taxon>Ecdysozoa</taxon>
        <taxon>Tardigrada</taxon>
        <taxon>Eutardigrada</taxon>
        <taxon>Parachela</taxon>
        <taxon>Hypsibioidea</taxon>
        <taxon>Ramazzottiidae</taxon>
        <taxon>Ramazzottius</taxon>
    </lineage>
</organism>
<proteinExistence type="predicted"/>
<gene>
    <name evidence="1" type="primary">RvY_02570-1</name>
    <name evidence="1" type="synonym">RvY_02570.1</name>
    <name evidence="1" type="ORF">RvY_02570</name>
</gene>
<comment type="caution">
    <text evidence="1">The sequence shown here is derived from an EMBL/GenBank/DDBJ whole genome shotgun (WGS) entry which is preliminary data.</text>
</comment>
<sequence>MWMDAISVAHEVRQMPPPTRIVLYRIRIANIDWSCKPHVVPCPSRKIPFVLNVNGPETLQYTIPPLEGTDYFSAKKSAHSPYEASELGKELIRLGHKYAKPFTQDELEDLSTSMDFFLKDMKLNGQRPLPVVIVLRDLISK</sequence>
<reference evidence="1 2" key="1">
    <citation type="journal article" date="2016" name="Nat. Commun.">
        <title>Extremotolerant tardigrade genome and improved radiotolerance of human cultured cells by tardigrade-unique protein.</title>
        <authorList>
            <person name="Hashimoto T."/>
            <person name="Horikawa D.D."/>
            <person name="Saito Y."/>
            <person name="Kuwahara H."/>
            <person name="Kozuka-Hata H."/>
            <person name="Shin-I T."/>
            <person name="Minakuchi Y."/>
            <person name="Ohishi K."/>
            <person name="Motoyama A."/>
            <person name="Aizu T."/>
            <person name="Enomoto A."/>
            <person name="Kondo K."/>
            <person name="Tanaka S."/>
            <person name="Hara Y."/>
            <person name="Koshikawa S."/>
            <person name="Sagara H."/>
            <person name="Miura T."/>
            <person name="Yokobori S."/>
            <person name="Miyagawa K."/>
            <person name="Suzuki Y."/>
            <person name="Kubo T."/>
            <person name="Oyama M."/>
            <person name="Kohara Y."/>
            <person name="Fujiyama A."/>
            <person name="Arakawa K."/>
            <person name="Katayama T."/>
            <person name="Toyoda A."/>
            <person name="Kunieda T."/>
        </authorList>
    </citation>
    <scope>NUCLEOTIDE SEQUENCE [LARGE SCALE GENOMIC DNA]</scope>
    <source>
        <strain evidence="1 2">YOKOZUNA-1</strain>
    </source>
</reference>
<evidence type="ECO:0000313" key="2">
    <source>
        <dbReference type="Proteomes" id="UP000186922"/>
    </source>
</evidence>
<keyword evidence="2" id="KW-1185">Reference proteome</keyword>
<dbReference type="AlphaFoldDB" id="A0A1D1UKY1"/>